<dbReference type="Proteomes" id="UP000050741">
    <property type="component" value="Unassembled WGS sequence"/>
</dbReference>
<accession>A0A183BIN0</accession>
<proteinExistence type="predicted"/>
<evidence type="ECO:0000256" key="1">
    <source>
        <dbReference type="SAM" id="MobiDB-lite"/>
    </source>
</evidence>
<organism evidence="2 3">
    <name type="scientific">Globodera pallida</name>
    <name type="common">Potato cyst nematode worm</name>
    <name type="synonym">Heterodera pallida</name>
    <dbReference type="NCBI Taxonomy" id="36090"/>
    <lineage>
        <taxon>Eukaryota</taxon>
        <taxon>Metazoa</taxon>
        <taxon>Ecdysozoa</taxon>
        <taxon>Nematoda</taxon>
        <taxon>Chromadorea</taxon>
        <taxon>Rhabditida</taxon>
        <taxon>Tylenchina</taxon>
        <taxon>Tylenchomorpha</taxon>
        <taxon>Tylenchoidea</taxon>
        <taxon>Heteroderidae</taxon>
        <taxon>Heteroderinae</taxon>
        <taxon>Globodera</taxon>
    </lineage>
</organism>
<reference evidence="2" key="1">
    <citation type="submission" date="2014-05" db="EMBL/GenBank/DDBJ databases">
        <title>The genome and life-stage specific transcriptomes of Globodera pallida elucidate key aspects of plant parasitism by a cyst nematode.</title>
        <authorList>
            <person name="Cotton J.A."/>
            <person name="Lilley C.J."/>
            <person name="Jones L.M."/>
            <person name="Kikuchi T."/>
            <person name="Reid A.J."/>
            <person name="Thorpe P."/>
            <person name="Tsai I.J."/>
            <person name="Beasley H."/>
            <person name="Blok V."/>
            <person name="Cock P.J.A."/>
            <person name="Van den Akker S.E."/>
            <person name="Holroyd N."/>
            <person name="Hunt M."/>
            <person name="Mantelin S."/>
            <person name="Naghra H."/>
            <person name="Pain A."/>
            <person name="Palomares-Rius J.E."/>
            <person name="Zarowiecki M."/>
            <person name="Berriman M."/>
            <person name="Jones J.T."/>
            <person name="Urwin P.E."/>
        </authorList>
    </citation>
    <scope>NUCLEOTIDE SEQUENCE [LARGE SCALE GENOMIC DNA]</scope>
    <source>
        <strain evidence="2">Lindley</strain>
    </source>
</reference>
<sequence>MCDSAQSNLGLGDGIEHENEGDFDGLSRLAKDGVIRRFCPPNAAAQISDHSTLVRQYQKRAVAAAEQRRRGSA</sequence>
<evidence type="ECO:0000313" key="3">
    <source>
        <dbReference type="WBParaSite" id="GPLIN_000045900"/>
    </source>
</evidence>
<dbReference type="AlphaFoldDB" id="A0A183BIN0"/>
<feature type="region of interest" description="Disordered" evidence="1">
    <location>
        <begin position="1"/>
        <end position="22"/>
    </location>
</feature>
<reference evidence="3" key="2">
    <citation type="submission" date="2016-06" db="UniProtKB">
        <authorList>
            <consortium name="WormBaseParasite"/>
        </authorList>
    </citation>
    <scope>IDENTIFICATION</scope>
</reference>
<keyword evidence="2" id="KW-1185">Reference proteome</keyword>
<evidence type="ECO:0000313" key="2">
    <source>
        <dbReference type="Proteomes" id="UP000050741"/>
    </source>
</evidence>
<dbReference type="WBParaSite" id="GPLIN_000045900">
    <property type="protein sequence ID" value="GPLIN_000045900"/>
    <property type="gene ID" value="GPLIN_000045900"/>
</dbReference>
<name>A0A183BIN0_GLOPA</name>
<protein>
    <submittedName>
        <fullName evidence="3">Uncharacterized protein</fullName>
    </submittedName>
</protein>